<dbReference type="EMBL" id="CP045227">
    <property type="protein sequence ID" value="QFS49666.1"/>
    <property type="molecule type" value="Genomic_DNA"/>
</dbReference>
<sequence length="38" mass="4242">MLLKERPLSNTVSKRLVNAEGRSLRSTNCLLMCDAYAS</sequence>
<name>A0A5P8WBV7_9NOSO</name>
<dbReference type="Proteomes" id="UP000326678">
    <property type="component" value="Chromosome Gxm2"/>
</dbReference>
<evidence type="ECO:0000313" key="2">
    <source>
        <dbReference type="Proteomes" id="UP000326678"/>
    </source>
</evidence>
<proteinExistence type="predicted"/>
<dbReference type="AlphaFoldDB" id="A0A5P8WBV7"/>
<evidence type="ECO:0000313" key="1">
    <source>
        <dbReference type="EMBL" id="QFS49666.1"/>
    </source>
</evidence>
<dbReference type="KEGG" id="nsh:GXM_07160"/>
<protein>
    <submittedName>
        <fullName evidence="1">Uncharacterized protein</fullName>
    </submittedName>
</protein>
<accession>A0A5P8WBV7</accession>
<reference evidence="1 2" key="1">
    <citation type="submission" date="2019-10" db="EMBL/GenBank/DDBJ databases">
        <title>Genomic and transcriptomic insights into the perfect genentic adaptation of a filamentous nitrogen-fixing cyanobacterium to rice fields.</title>
        <authorList>
            <person name="Chen Z."/>
        </authorList>
    </citation>
    <scope>NUCLEOTIDE SEQUENCE [LARGE SCALE GENOMIC DNA]</scope>
    <source>
        <strain evidence="1">CCNUC1</strain>
    </source>
</reference>
<organism evidence="1 2">
    <name type="scientific">Nostoc sphaeroides CCNUC1</name>
    <dbReference type="NCBI Taxonomy" id="2653204"/>
    <lineage>
        <taxon>Bacteria</taxon>
        <taxon>Bacillati</taxon>
        <taxon>Cyanobacteriota</taxon>
        <taxon>Cyanophyceae</taxon>
        <taxon>Nostocales</taxon>
        <taxon>Nostocaceae</taxon>
        <taxon>Nostoc</taxon>
    </lineage>
</organism>
<keyword evidence="2" id="KW-1185">Reference proteome</keyword>
<gene>
    <name evidence="1" type="ORF">GXM_07160</name>
</gene>